<dbReference type="SUPFAM" id="SSF82866">
    <property type="entry name" value="Multidrug efflux transporter AcrB transmembrane domain"/>
    <property type="match status" value="2"/>
</dbReference>
<feature type="domain" description="SSD" evidence="8">
    <location>
        <begin position="302"/>
        <end position="420"/>
    </location>
</feature>
<evidence type="ECO:0000256" key="2">
    <source>
        <dbReference type="ARBA" id="ARBA00022475"/>
    </source>
</evidence>
<feature type="transmembrane region" description="Helical" evidence="7">
    <location>
        <begin position="788"/>
        <end position="810"/>
    </location>
</feature>
<proteinExistence type="predicted"/>
<feature type="transmembrane region" description="Helical" evidence="7">
    <location>
        <begin position="758"/>
        <end position="776"/>
    </location>
</feature>
<dbReference type="Gene3D" id="1.20.1640.10">
    <property type="entry name" value="Multidrug efflux transporter AcrB transmembrane domain"/>
    <property type="match status" value="2"/>
</dbReference>
<feature type="transmembrane region" description="Helical" evidence="7">
    <location>
        <begin position="691"/>
        <end position="711"/>
    </location>
</feature>
<keyword evidence="4 7" id="KW-1133">Transmembrane helix</keyword>
<keyword evidence="10" id="KW-1185">Reference proteome</keyword>
<evidence type="ECO:0000313" key="10">
    <source>
        <dbReference type="Proteomes" id="UP000662747"/>
    </source>
</evidence>
<organism evidence="9 10">
    <name type="scientific">Pyxidicoccus parkwayensis</name>
    <dbReference type="NCBI Taxonomy" id="2813578"/>
    <lineage>
        <taxon>Bacteria</taxon>
        <taxon>Pseudomonadati</taxon>
        <taxon>Myxococcota</taxon>
        <taxon>Myxococcia</taxon>
        <taxon>Myxococcales</taxon>
        <taxon>Cystobacterineae</taxon>
        <taxon>Myxococcaceae</taxon>
        <taxon>Pyxidicoccus</taxon>
    </lineage>
</organism>
<accession>A0ABX7NPW1</accession>
<feature type="transmembrane region" description="Helical" evidence="7">
    <location>
        <begin position="363"/>
        <end position="385"/>
    </location>
</feature>
<protein>
    <submittedName>
        <fullName evidence="9">MMPL family transporter</fullName>
    </submittedName>
</protein>
<feature type="transmembrane region" description="Helical" evidence="7">
    <location>
        <begin position="665"/>
        <end position="684"/>
    </location>
</feature>
<reference evidence="9 10" key="1">
    <citation type="submission" date="2021-02" db="EMBL/GenBank/DDBJ databases">
        <title>De Novo genome assembly of isolated myxobacteria.</title>
        <authorList>
            <person name="Stevens D.C."/>
        </authorList>
    </citation>
    <scope>NUCLEOTIDE SEQUENCE [LARGE SCALE GENOMIC DNA]</scope>
    <source>
        <strain evidence="10">SCPEA02</strain>
    </source>
</reference>
<gene>
    <name evidence="9" type="ORF">JY651_37590</name>
</gene>
<feature type="region of interest" description="Disordered" evidence="6">
    <location>
        <begin position="818"/>
        <end position="843"/>
    </location>
</feature>
<dbReference type="InterPro" id="IPR000731">
    <property type="entry name" value="SSD"/>
</dbReference>
<evidence type="ECO:0000256" key="1">
    <source>
        <dbReference type="ARBA" id="ARBA00004651"/>
    </source>
</evidence>
<feature type="transmembrane region" description="Helical" evidence="7">
    <location>
        <begin position="397"/>
        <end position="422"/>
    </location>
</feature>
<feature type="transmembrane region" description="Helical" evidence="7">
    <location>
        <begin position="717"/>
        <end position="738"/>
    </location>
</feature>
<evidence type="ECO:0000259" key="8">
    <source>
        <dbReference type="PROSITE" id="PS50156"/>
    </source>
</evidence>
<keyword evidence="5 7" id="KW-0472">Membrane</keyword>
<sequence>MDSDSTTPTQGERKWMVRVERTLGALAAHNHRRPAVALLLAVLLAAVSGVFALRLRLNANLADLLPKSFESVQDLHTLEQRFGALGWVAVVGEGGDAESLQRFADELAPRLEALPGIRFVELKRPSAFFRDRALYFLSEDDLKEVERRLDARITYEKQRANPLFVDLVGEEAPSLDFSDLEKKYGGSAGQRLSSNEGDYYLDADARRVVLLAKPDTSSADLAYSRRLIDEVREVLNAQDLSKYGKDFRVDITGTFQKKIDQQSQIGRDIAVSSAVASALMLLYLLFHFRSALAVGLVLAPVGVGLAWTYGLVAGVYGEVNLLTGFLGAILGGLGIEHGIHLLGRYLHLRHEGESSEAATRESFTHTGGAALVSALVAALTFFVLGTSRFRAFREFGVIAGVGMLVLVAAYVLVLPALLGLAARWRWRPRLAAASPRHSPLGRVLVRHRVVITLASAVLLAGLVTQVPRLRFDYDFRSLWDEDLPSFVLDREVNRIIGYSQTPLVVLTDTPEQEQAMVHALQQEQREHGKDSTIDFVASLSSLVPPDQQAKQVILQRLSKTLQDVPEERLSSEQRDQLTALRRAAQAKPFTQADLPPSVRQQFLSRQGGTSGFVMVYPSVSLSDGKAIRALAREVRAVDPEGARRSPIAGEALVLSDILDMVTQEGPLILGGATLAVLLAMWATLGGLRMAVLCLLPTVVSLVALLGLMPLIGAKFNYLNILVVPVLIGTTVDAGVHLLTRLSSPGSDFVAVYSETGRAICGGLLTSAMGFGALFLADHPGLNSIGALANLGFATNLLIMLVAFPALLLVLSERRLRRRRARPEKEKESTVAGPPGSKPATQTS</sequence>
<dbReference type="InterPro" id="IPR050545">
    <property type="entry name" value="Mycobact_MmpL"/>
</dbReference>
<name>A0ABX7NPW1_9BACT</name>
<dbReference type="InterPro" id="IPR004869">
    <property type="entry name" value="MMPL_dom"/>
</dbReference>
<comment type="subcellular location">
    <subcellularLocation>
        <location evidence="1">Cell membrane</location>
        <topology evidence="1">Multi-pass membrane protein</topology>
    </subcellularLocation>
</comment>
<dbReference type="EMBL" id="CP071090">
    <property type="protein sequence ID" value="QSQ20895.1"/>
    <property type="molecule type" value="Genomic_DNA"/>
</dbReference>
<keyword evidence="2" id="KW-1003">Cell membrane</keyword>
<feature type="transmembrane region" description="Helical" evidence="7">
    <location>
        <begin position="293"/>
        <end position="316"/>
    </location>
</feature>
<keyword evidence="3 7" id="KW-0812">Transmembrane</keyword>
<feature type="transmembrane region" description="Helical" evidence="7">
    <location>
        <begin position="322"/>
        <end position="342"/>
    </location>
</feature>
<evidence type="ECO:0000256" key="4">
    <source>
        <dbReference type="ARBA" id="ARBA00022989"/>
    </source>
</evidence>
<dbReference type="RefSeq" id="WP_206722475.1">
    <property type="nucleotide sequence ID" value="NZ_CP071090.1"/>
</dbReference>
<feature type="transmembrane region" description="Helical" evidence="7">
    <location>
        <begin position="269"/>
        <end position="286"/>
    </location>
</feature>
<dbReference type="PANTHER" id="PTHR33406:SF13">
    <property type="entry name" value="MEMBRANE PROTEIN YDFJ"/>
    <property type="match status" value="1"/>
</dbReference>
<dbReference type="Proteomes" id="UP000662747">
    <property type="component" value="Chromosome"/>
</dbReference>
<evidence type="ECO:0000256" key="6">
    <source>
        <dbReference type="SAM" id="MobiDB-lite"/>
    </source>
</evidence>
<dbReference type="PROSITE" id="PS50156">
    <property type="entry name" value="SSD"/>
    <property type="match status" value="1"/>
</dbReference>
<evidence type="ECO:0000256" key="7">
    <source>
        <dbReference type="SAM" id="Phobius"/>
    </source>
</evidence>
<dbReference type="Pfam" id="PF03176">
    <property type="entry name" value="MMPL"/>
    <property type="match status" value="2"/>
</dbReference>
<evidence type="ECO:0000256" key="5">
    <source>
        <dbReference type="ARBA" id="ARBA00023136"/>
    </source>
</evidence>
<evidence type="ECO:0000256" key="3">
    <source>
        <dbReference type="ARBA" id="ARBA00022692"/>
    </source>
</evidence>
<evidence type="ECO:0000313" key="9">
    <source>
        <dbReference type="EMBL" id="QSQ20895.1"/>
    </source>
</evidence>
<dbReference type="PANTHER" id="PTHR33406">
    <property type="entry name" value="MEMBRANE PROTEIN MJ1562-RELATED"/>
    <property type="match status" value="1"/>
</dbReference>